<reference evidence="1" key="1">
    <citation type="submission" date="2023-03" db="EMBL/GenBank/DDBJ databases">
        <title>Amycolatopsis taiwanensis NBRC 103393.</title>
        <authorList>
            <person name="Ichikawa N."/>
            <person name="Sato H."/>
            <person name="Tonouchi N."/>
        </authorList>
    </citation>
    <scope>NUCLEOTIDE SEQUENCE</scope>
    <source>
        <strain evidence="1">NBRC 103393</strain>
    </source>
</reference>
<comment type="caution">
    <text evidence="1">The sequence shown here is derived from an EMBL/GenBank/DDBJ whole genome shotgun (WGS) entry which is preliminary data.</text>
</comment>
<dbReference type="RefSeq" id="WP_027942659.1">
    <property type="nucleotide sequence ID" value="NZ_BSTI01000002.1"/>
</dbReference>
<dbReference type="InterPro" id="IPR022062">
    <property type="entry name" value="DUF3618"/>
</dbReference>
<dbReference type="EMBL" id="BSTI01000002">
    <property type="protein sequence ID" value="GLY64677.1"/>
    <property type="molecule type" value="Genomic_DNA"/>
</dbReference>
<keyword evidence="2" id="KW-1185">Reference proteome</keyword>
<evidence type="ECO:0000313" key="2">
    <source>
        <dbReference type="Proteomes" id="UP001165136"/>
    </source>
</evidence>
<name>A0A9W6QZ61_9PSEU</name>
<protein>
    <recommendedName>
        <fullName evidence="3">Cell division protein FtsB</fullName>
    </recommendedName>
</protein>
<sequence length="74" mass="8227">MARDPDTIEREIEQARSALATTLDQLGEKASPKRLADSAKVSVRVKLEEPKVKYPLIGGGVLIVALLLRKLFRR</sequence>
<dbReference type="Proteomes" id="UP001165136">
    <property type="component" value="Unassembled WGS sequence"/>
</dbReference>
<dbReference type="Pfam" id="PF12277">
    <property type="entry name" value="DUF3618"/>
    <property type="match status" value="1"/>
</dbReference>
<evidence type="ECO:0000313" key="1">
    <source>
        <dbReference type="EMBL" id="GLY64677.1"/>
    </source>
</evidence>
<accession>A0A9W6QZ61</accession>
<gene>
    <name evidence="1" type="ORF">Atai01_12960</name>
</gene>
<proteinExistence type="predicted"/>
<evidence type="ECO:0008006" key="3">
    <source>
        <dbReference type="Google" id="ProtNLM"/>
    </source>
</evidence>
<organism evidence="1 2">
    <name type="scientific">Amycolatopsis taiwanensis</name>
    <dbReference type="NCBI Taxonomy" id="342230"/>
    <lineage>
        <taxon>Bacteria</taxon>
        <taxon>Bacillati</taxon>
        <taxon>Actinomycetota</taxon>
        <taxon>Actinomycetes</taxon>
        <taxon>Pseudonocardiales</taxon>
        <taxon>Pseudonocardiaceae</taxon>
        <taxon>Amycolatopsis</taxon>
    </lineage>
</organism>
<dbReference type="AlphaFoldDB" id="A0A9W6QZ61"/>